<dbReference type="GO" id="GO:0070402">
    <property type="term" value="F:NADPH binding"/>
    <property type="evidence" value="ECO:0007669"/>
    <property type="project" value="TreeGrafter"/>
</dbReference>
<feature type="domain" description="Enoyl reductase (ER)" evidence="5">
    <location>
        <begin position="162"/>
        <end position="483"/>
    </location>
</feature>
<sequence>MVPWGHSGVRLEEAVADTPQVEVRDSPLRKTLFAPLEMRRRSDIIMSALYGPNGRGAHEAAQDQRPSEGVTRDGNRKIWRSVESPQTDELDLAELNQPKAPEPALFFQAHVDVVIILLTLLLTLAGITGTLAFPTWESQTCLLTTTNDTNDMRAVLIKDGKGPVDNLYLGETETPTPGPGKVLIKVKAFGLNRMDIMQREGRYPMPPGAPSTLGVEFSGHVVQAGAGVSEWKEGDEVLGLASGGAYAEFIVAPHRNLIKKPADLSWIDAASIPEVFLTAFQALVVLAEVKKGDDVLIHAGASGVGIAAIQLARFYGANTVTATASTKEKLDMLLSAPNGATHAVNYKTQDFAEEVKKTTGGKGVDVIIDFVGQSHWQKNIDSLAYDGRMTMLALMSGAEVPNFNLAPILYKRLRIQGSTLRARSEDYQAELVARFKREAFDHITGSSGDGRIRTYIHKVYPWTEIQAAHREMEANSNSGKIMAEVV</sequence>
<dbReference type="Proteomes" id="UP000184267">
    <property type="component" value="Unassembled WGS sequence"/>
</dbReference>
<dbReference type="Pfam" id="PF00107">
    <property type="entry name" value="ADH_zinc_N"/>
    <property type="match status" value="1"/>
</dbReference>
<dbReference type="SMART" id="SM00829">
    <property type="entry name" value="PKS_ER"/>
    <property type="match status" value="1"/>
</dbReference>
<dbReference type="PANTHER" id="PTHR48106:SF18">
    <property type="entry name" value="QUINONE OXIDOREDUCTASE PIG3"/>
    <property type="match status" value="1"/>
</dbReference>
<keyword evidence="2" id="KW-0560">Oxidoreductase</keyword>
<dbReference type="Pfam" id="PF08240">
    <property type="entry name" value="ADH_N"/>
    <property type="match status" value="1"/>
</dbReference>
<dbReference type="InterPro" id="IPR014189">
    <property type="entry name" value="Quinone_OxRdtase_PIG3"/>
</dbReference>
<evidence type="ECO:0000256" key="1">
    <source>
        <dbReference type="ARBA" id="ARBA00022857"/>
    </source>
</evidence>
<dbReference type="SUPFAM" id="SSF51735">
    <property type="entry name" value="NAD(P)-binding Rossmann-fold domains"/>
    <property type="match status" value="1"/>
</dbReference>
<dbReference type="SUPFAM" id="SSF50129">
    <property type="entry name" value="GroES-like"/>
    <property type="match status" value="1"/>
</dbReference>
<dbReference type="InterPro" id="IPR013154">
    <property type="entry name" value="ADH-like_N"/>
</dbReference>
<dbReference type="OMA" id="WAEVPDP"/>
<protein>
    <submittedName>
        <fullName evidence="6">Quinone oxidoreductase PIG3</fullName>
    </submittedName>
</protein>
<accession>A0A1M2V3T5</accession>
<feature type="compositionally biased region" description="Basic and acidic residues" evidence="3">
    <location>
        <begin position="56"/>
        <end position="76"/>
    </location>
</feature>
<feature type="transmembrane region" description="Helical" evidence="4">
    <location>
        <begin position="113"/>
        <end position="136"/>
    </location>
</feature>
<dbReference type="STRING" id="154538.A0A1M2V3T5"/>
<dbReference type="Gene3D" id="3.90.180.10">
    <property type="entry name" value="Medium-chain alcohol dehydrogenases, catalytic domain"/>
    <property type="match status" value="1"/>
</dbReference>
<dbReference type="PANTHER" id="PTHR48106">
    <property type="entry name" value="QUINONE OXIDOREDUCTASE PIG3-RELATED"/>
    <property type="match status" value="1"/>
</dbReference>
<dbReference type="InterPro" id="IPR011032">
    <property type="entry name" value="GroES-like_sf"/>
</dbReference>
<keyword evidence="1" id="KW-0521">NADP</keyword>
<organism evidence="6 7">
    <name type="scientific">Trametes pubescens</name>
    <name type="common">White-rot fungus</name>
    <dbReference type="NCBI Taxonomy" id="154538"/>
    <lineage>
        <taxon>Eukaryota</taxon>
        <taxon>Fungi</taxon>
        <taxon>Dikarya</taxon>
        <taxon>Basidiomycota</taxon>
        <taxon>Agaricomycotina</taxon>
        <taxon>Agaricomycetes</taxon>
        <taxon>Polyporales</taxon>
        <taxon>Polyporaceae</taxon>
        <taxon>Trametes</taxon>
    </lineage>
</organism>
<evidence type="ECO:0000256" key="3">
    <source>
        <dbReference type="SAM" id="MobiDB-lite"/>
    </source>
</evidence>
<keyword evidence="4" id="KW-1133">Transmembrane helix</keyword>
<keyword evidence="4" id="KW-0472">Membrane</keyword>
<dbReference type="InterPro" id="IPR013149">
    <property type="entry name" value="ADH-like_C"/>
</dbReference>
<dbReference type="EMBL" id="MNAD01001693">
    <property type="protein sequence ID" value="OJT02217.1"/>
    <property type="molecule type" value="Genomic_DNA"/>
</dbReference>
<evidence type="ECO:0000313" key="6">
    <source>
        <dbReference type="EMBL" id="OJT02217.1"/>
    </source>
</evidence>
<dbReference type="InterPro" id="IPR020843">
    <property type="entry name" value="ER"/>
</dbReference>
<proteinExistence type="predicted"/>
<reference evidence="6 7" key="1">
    <citation type="submission" date="2016-10" db="EMBL/GenBank/DDBJ databases">
        <title>Genome sequence of the basidiomycete white-rot fungus Trametes pubescens.</title>
        <authorList>
            <person name="Makela M.R."/>
            <person name="Granchi Z."/>
            <person name="Peng M."/>
            <person name="De Vries R.P."/>
            <person name="Grigoriev I."/>
            <person name="Riley R."/>
            <person name="Hilden K."/>
        </authorList>
    </citation>
    <scope>NUCLEOTIDE SEQUENCE [LARGE SCALE GENOMIC DNA]</scope>
    <source>
        <strain evidence="6 7">FBCC735</strain>
    </source>
</reference>
<name>A0A1M2V3T5_TRAPU</name>
<dbReference type="AlphaFoldDB" id="A0A1M2V3T5"/>
<dbReference type="CDD" id="cd05276">
    <property type="entry name" value="p53_inducible_oxidoreductase"/>
    <property type="match status" value="1"/>
</dbReference>
<dbReference type="GO" id="GO:0016651">
    <property type="term" value="F:oxidoreductase activity, acting on NAD(P)H"/>
    <property type="evidence" value="ECO:0007669"/>
    <property type="project" value="TreeGrafter"/>
</dbReference>
<dbReference type="Gene3D" id="3.40.50.720">
    <property type="entry name" value="NAD(P)-binding Rossmann-like Domain"/>
    <property type="match status" value="1"/>
</dbReference>
<comment type="caution">
    <text evidence="6">The sequence shown here is derived from an EMBL/GenBank/DDBJ whole genome shotgun (WGS) entry which is preliminary data.</text>
</comment>
<keyword evidence="7" id="KW-1185">Reference proteome</keyword>
<keyword evidence="4" id="KW-0812">Transmembrane</keyword>
<evidence type="ECO:0000313" key="7">
    <source>
        <dbReference type="Proteomes" id="UP000184267"/>
    </source>
</evidence>
<feature type="region of interest" description="Disordered" evidence="3">
    <location>
        <begin position="55"/>
        <end position="77"/>
    </location>
</feature>
<evidence type="ECO:0000259" key="5">
    <source>
        <dbReference type="SMART" id="SM00829"/>
    </source>
</evidence>
<evidence type="ECO:0000256" key="2">
    <source>
        <dbReference type="ARBA" id="ARBA00023002"/>
    </source>
</evidence>
<evidence type="ECO:0000256" key="4">
    <source>
        <dbReference type="SAM" id="Phobius"/>
    </source>
</evidence>
<dbReference type="OrthoDB" id="203908at2759"/>
<gene>
    <name evidence="6" type="ORF">TRAPUB_7332</name>
</gene>
<dbReference type="InterPro" id="IPR036291">
    <property type="entry name" value="NAD(P)-bd_dom_sf"/>
</dbReference>
<dbReference type="NCBIfam" id="TIGR02824">
    <property type="entry name" value="quinone_pig3"/>
    <property type="match status" value="1"/>
</dbReference>